<evidence type="ECO:0000313" key="2">
    <source>
        <dbReference type="EMBL" id="NEY91887.1"/>
    </source>
</evidence>
<protein>
    <submittedName>
        <fullName evidence="2">Dihydroorotate dehydrogenase</fullName>
    </submittedName>
</protein>
<dbReference type="AlphaFoldDB" id="A0A6M0QWX8"/>
<keyword evidence="1" id="KW-0472">Membrane</keyword>
<keyword evidence="1" id="KW-0812">Transmembrane</keyword>
<gene>
    <name evidence="2" type="ORF">G4Z14_16470</name>
</gene>
<dbReference type="EMBL" id="JAAIVJ010000015">
    <property type="protein sequence ID" value="NEY91887.1"/>
    <property type="molecule type" value="Genomic_DNA"/>
</dbReference>
<sequence length="114" mass="11435">MTDDDLDGLFAAARAEAPRPSAALSARVISDAEAALQAAPAARRAPERPGLLASLAAIFGGGGALAGMVTATLAGFWIGFAQPVELGVMSAVLNTDTAEIDMMPGIDALLDEAP</sequence>
<dbReference type="Proteomes" id="UP000477782">
    <property type="component" value="Unassembled WGS sequence"/>
</dbReference>
<accession>A0A6M0QWX8</accession>
<dbReference type="RefSeq" id="WP_164627714.1">
    <property type="nucleotide sequence ID" value="NZ_JAAIVJ010000015.1"/>
</dbReference>
<keyword evidence="3" id="KW-1185">Reference proteome</keyword>
<proteinExistence type="predicted"/>
<reference evidence="2 3" key="1">
    <citation type="submission" date="2020-02" db="EMBL/GenBank/DDBJ databases">
        <authorList>
            <person name="Chen W.-M."/>
        </authorList>
    </citation>
    <scope>NUCLEOTIDE SEQUENCE [LARGE SCALE GENOMIC DNA]</scope>
    <source>
        <strain evidence="2 3">KMS-5</strain>
    </source>
</reference>
<name>A0A6M0QWX8_9RHOB</name>
<comment type="caution">
    <text evidence="2">The sequence shown here is derived from an EMBL/GenBank/DDBJ whole genome shotgun (WGS) entry which is preliminary data.</text>
</comment>
<feature type="transmembrane region" description="Helical" evidence="1">
    <location>
        <begin position="51"/>
        <end position="80"/>
    </location>
</feature>
<evidence type="ECO:0000313" key="3">
    <source>
        <dbReference type="Proteomes" id="UP000477782"/>
    </source>
</evidence>
<evidence type="ECO:0000256" key="1">
    <source>
        <dbReference type="SAM" id="Phobius"/>
    </source>
</evidence>
<keyword evidence="1" id="KW-1133">Transmembrane helix</keyword>
<organism evidence="2 3">
    <name type="scientific">Tabrizicola oligotrophica</name>
    <dbReference type="NCBI Taxonomy" id="2710650"/>
    <lineage>
        <taxon>Bacteria</taxon>
        <taxon>Pseudomonadati</taxon>
        <taxon>Pseudomonadota</taxon>
        <taxon>Alphaproteobacteria</taxon>
        <taxon>Rhodobacterales</taxon>
        <taxon>Paracoccaceae</taxon>
        <taxon>Tabrizicola</taxon>
    </lineage>
</organism>